<dbReference type="EMBL" id="BSDP01000001">
    <property type="protein sequence ID" value="GLI28388.1"/>
    <property type="molecule type" value="Genomic_DNA"/>
</dbReference>
<dbReference type="InterPro" id="IPR011335">
    <property type="entry name" value="Restrct_endonuc-II-like"/>
</dbReference>
<accession>A0A9W6D2H9</accession>
<dbReference type="SUPFAM" id="SSF52980">
    <property type="entry name" value="Restriction endonuclease-like"/>
    <property type="match status" value="1"/>
</dbReference>
<proteinExistence type="predicted"/>
<gene>
    <name evidence="1" type="ORF">ARHIZOSPH14_26300</name>
</gene>
<dbReference type="AlphaFoldDB" id="A0A9W6D2H9"/>
<evidence type="ECO:0008006" key="3">
    <source>
        <dbReference type="Google" id="ProtNLM"/>
    </source>
</evidence>
<keyword evidence="2" id="KW-1185">Reference proteome</keyword>
<name>A0A9W6D2H9_9MICO</name>
<reference evidence="1" key="1">
    <citation type="submission" date="2022-12" db="EMBL/GenBank/DDBJ databases">
        <title>Reference genome sequencing for broad-spectrum identification of bacterial and archaeal isolates by mass spectrometry.</title>
        <authorList>
            <person name="Sekiguchi Y."/>
            <person name="Tourlousse D.M."/>
        </authorList>
    </citation>
    <scope>NUCLEOTIDE SEQUENCE</scope>
    <source>
        <strain evidence="1">14</strain>
    </source>
</reference>
<evidence type="ECO:0000313" key="1">
    <source>
        <dbReference type="EMBL" id="GLI28388.1"/>
    </source>
</evidence>
<organism evidence="1 2">
    <name type="scientific">Agromyces rhizosphaerae</name>
    <dbReference type="NCBI Taxonomy" id="88374"/>
    <lineage>
        <taxon>Bacteria</taxon>
        <taxon>Bacillati</taxon>
        <taxon>Actinomycetota</taxon>
        <taxon>Actinomycetes</taxon>
        <taxon>Micrococcales</taxon>
        <taxon>Microbacteriaceae</taxon>
        <taxon>Agromyces</taxon>
    </lineage>
</organism>
<protein>
    <recommendedName>
        <fullName evidence="3">DUF559 domain-containing protein</fullName>
    </recommendedName>
</protein>
<evidence type="ECO:0000313" key="2">
    <source>
        <dbReference type="Proteomes" id="UP001144396"/>
    </source>
</evidence>
<comment type="caution">
    <text evidence="1">The sequence shown here is derived from an EMBL/GenBank/DDBJ whole genome shotgun (WGS) entry which is preliminary data.</text>
</comment>
<sequence length="309" mass="34248">MRSPSRLPADLVSRVSFTTGDAAQHGVGHRRLAASDIVAPFHGVRSAQDAPPLASAYQVRLAEGQCFSHTTAALLLGCPLPRRLERDPRVHVSSVGKWRGPRTRGVVGHELSSRCTKVIEVDGLPVTDAPTTWRHLAGMLSVDELIAVGDYLVSPRGSYGDLPALTEDEALQRSIERTPRLRGAARARDALVDVRAGARSPKETEARLMLCRAGLPEPVLNHPVVDEKGELIAEIDLAYPDDLLGVEYEGDSHRERERFRRDIRRIERLQDAGWHMIRLTSDDVDATLTTTASRDTVERIERRLRMSRT</sequence>
<dbReference type="Gene3D" id="3.40.960.10">
    <property type="entry name" value="VSR Endonuclease"/>
    <property type="match status" value="1"/>
</dbReference>
<dbReference type="Proteomes" id="UP001144396">
    <property type="component" value="Unassembled WGS sequence"/>
</dbReference>